<keyword evidence="4 7" id="KW-1133">Transmembrane helix</keyword>
<keyword evidence="8" id="KW-0732">Signal</keyword>
<feature type="signal peptide" evidence="8">
    <location>
        <begin position="1"/>
        <end position="19"/>
    </location>
</feature>
<dbReference type="Proteomes" id="UP001634394">
    <property type="component" value="Unassembled WGS sequence"/>
</dbReference>
<dbReference type="GO" id="GO:0016020">
    <property type="term" value="C:membrane"/>
    <property type="evidence" value="ECO:0007669"/>
    <property type="project" value="UniProtKB-SubCell"/>
</dbReference>
<dbReference type="AlphaFoldDB" id="A0ABD3XMB3"/>
<protein>
    <submittedName>
        <fullName evidence="9">Uncharacterized protein</fullName>
    </submittedName>
</protein>
<dbReference type="InterPro" id="IPR038213">
    <property type="entry name" value="IFI6/IFI27-like_sf"/>
</dbReference>
<evidence type="ECO:0000256" key="4">
    <source>
        <dbReference type="ARBA" id="ARBA00022989"/>
    </source>
</evidence>
<dbReference type="PANTHER" id="PTHR16932:SF18">
    <property type="entry name" value="INTERFERON, ALPHA-INDUCIBLE PROTEIN 27-LIKE 2"/>
    <property type="match status" value="1"/>
</dbReference>
<name>A0ABD3XMB3_SINWO</name>
<keyword evidence="5 7" id="KW-0472">Membrane</keyword>
<evidence type="ECO:0000256" key="2">
    <source>
        <dbReference type="ARBA" id="ARBA00007262"/>
    </source>
</evidence>
<keyword evidence="10" id="KW-1185">Reference proteome</keyword>
<comment type="caution">
    <text evidence="9">The sequence shown here is derived from an EMBL/GenBank/DDBJ whole genome shotgun (WGS) entry which is preliminary data.</text>
</comment>
<evidence type="ECO:0000313" key="10">
    <source>
        <dbReference type="Proteomes" id="UP001634394"/>
    </source>
</evidence>
<evidence type="ECO:0000256" key="8">
    <source>
        <dbReference type="SAM" id="SignalP"/>
    </source>
</evidence>
<comment type="subcellular location">
    <subcellularLocation>
        <location evidence="1">Membrane</location>
        <topology evidence="1">Multi-pass membrane protein</topology>
    </subcellularLocation>
</comment>
<feature type="transmembrane region" description="Helical" evidence="7">
    <location>
        <begin position="161"/>
        <end position="180"/>
    </location>
</feature>
<evidence type="ECO:0000256" key="1">
    <source>
        <dbReference type="ARBA" id="ARBA00004141"/>
    </source>
</evidence>
<dbReference type="EMBL" id="JBJQND010000002">
    <property type="protein sequence ID" value="KAL3886830.1"/>
    <property type="molecule type" value="Genomic_DNA"/>
</dbReference>
<evidence type="ECO:0000256" key="6">
    <source>
        <dbReference type="SAM" id="MobiDB-lite"/>
    </source>
</evidence>
<feature type="region of interest" description="Disordered" evidence="6">
    <location>
        <begin position="91"/>
        <end position="119"/>
    </location>
</feature>
<evidence type="ECO:0000313" key="9">
    <source>
        <dbReference type="EMBL" id="KAL3886830.1"/>
    </source>
</evidence>
<keyword evidence="3 7" id="KW-0812">Transmembrane</keyword>
<reference evidence="9 10" key="1">
    <citation type="submission" date="2024-11" db="EMBL/GenBank/DDBJ databases">
        <title>Chromosome-level genome assembly of the freshwater bivalve Anodonta woodiana.</title>
        <authorList>
            <person name="Chen X."/>
        </authorList>
    </citation>
    <scope>NUCLEOTIDE SEQUENCE [LARGE SCALE GENOMIC DNA]</scope>
    <source>
        <strain evidence="9">MN2024</strain>
        <tissue evidence="9">Gills</tissue>
    </source>
</reference>
<feature type="transmembrane region" description="Helical" evidence="7">
    <location>
        <begin position="200"/>
        <end position="219"/>
    </location>
</feature>
<accession>A0ABD3XMB3</accession>
<sequence>MKTYLLYFMMIHILSSSVSEVSLNPTFEEVLRKHKLDDDTIKILREQKVNDIAAVRSLTESDMRDLALPIGQKILLRELVIKLRASSGDVRHERDDEATTDQMVKGQDESTRNDDTANEKEISEEQFWCIFKCLGGISAVGIGGILALIGLVTFGLPGIGFGAAGIVAGSLAAKIMALYGGTVAAGSVVSVLQSVAAVGIGWKAILGAFFGSAAVMTAIKKTCSHCMDQ</sequence>
<dbReference type="Pfam" id="PF06140">
    <property type="entry name" value="Ifi-6-16"/>
    <property type="match status" value="1"/>
</dbReference>
<gene>
    <name evidence="9" type="ORF">ACJMK2_026795</name>
</gene>
<comment type="similarity">
    <text evidence="2">Belongs to the IFI6/IFI27 family.</text>
</comment>
<evidence type="ECO:0000256" key="7">
    <source>
        <dbReference type="SAM" id="Phobius"/>
    </source>
</evidence>
<feature type="compositionally biased region" description="Basic and acidic residues" evidence="6">
    <location>
        <begin position="106"/>
        <end position="119"/>
    </location>
</feature>
<feature type="transmembrane region" description="Helical" evidence="7">
    <location>
        <begin position="134"/>
        <end position="154"/>
    </location>
</feature>
<organism evidence="9 10">
    <name type="scientific">Sinanodonta woodiana</name>
    <name type="common">Chinese pond mussel</name>
    <name type="synonym">Anodonta woodiana</name>
    <dbReference type="NCBI Taxonomy" id="1069815"/>
    <lineage>
        <taxon>Eukaryota</taxon>
        <taxon>Metazoa</taxon>
        <taxon>Spiralia</taxon>
        <taxon>Lophotrochozoa</taxon>
        <taxon>Mollusca</taxon>
        <taxon>Bivalvia</taxon>
        <taxon>Autobranchia</taxon>
        <taxon>Heteroconchia</taxon>
        <taxon>Palaeoheterodonta</taxon>
        <taxon>Unionida</taxon>
        <taxon>Unionoidea</taxon>
        <taxon>Unionidae</taxon>
        <taxon>Unioninae</taxon>
        <taxon>Sinanodonta</taxon>
    </lineage>
</organism>
<dbReference type="InterPro" id="IPR009311">
    <property type="entry name" value="IFI6/IFI27-like"/>
</dbReference>
<evidence type="ECO:0000256" key="5">
    <source>
        <dbReference type="ARBA" id="ARBA00023136"/>
    </source>
</evidence>
<dbReference type="PANTHER" id="PTHR16932">
    <property type="entry name" value="INTERFERON ALPHA-INDUCIBLE PROTEIN 27"/>
    <property type="match status" value="1"/>
</dbReference>
<dbReference type="Gene3D" id="6.10.110.10">
    <property type="match status" value="1"/>
</dbReference>
<evidence type="ECO:0000256" key="3">
    <source>
        <dbReference type="ARBA" id="ARBA00022692"/>
    </source>
</evidence>
<proteinExistence type="inferred from homology"/>
<feature type="chain" id="PRO_5044773890" evidence="8">
    <location>
        <begin position="20"/>
        <end position="229"/>
    </location>
</feature>